<organism evidence="1 2">
    <name type="scientific">Marinovum algicola</name>
    <dbReference type="NCBI Taxonomy" id="42444"/>
    <lineage>
        <taxon>Bacteria</taxon>
        <taxon>Pseudomonadati</taxon>
        <taxon>Pseudomonadota</taxon>
        <taxon>Alphaproteobacteria</taxon>
        <taxon>Rhodobacterales</taxon>
        <taxon>Roseobacteraceae</taxon>
        <taxon>Marinovum</taxon>
    </lineage>
</organism>
<evidence type="ECO:0000313" key="2">
    <source>
        <dbReference type="Proteomes" id="UP000182932"/>
    </source>
</evidence>
<dbReference type="Proteomes" id="UP000182932">
    <property type="component" value="Unassembled WGS sequence"/>
</dbReference>
<comment type="caution">
    <text evidence="1">The sequence shown here is derived from an EMBL/GenBank/DDBJ whole genome shotgun (WGS) entry which is preliminary data.</text>
</comment>
<protein>
    <submittedName>
        <fullName evidence="1">Uncharacterized protein</fullName>
    </submittedName>
</protein>
<accession>A0A975W9X9</accession>
<proteinExistence type="predicted"/>
<evidence type="ECO:0000313" key="1">
    <source>
        <dbReference type="EMBL" id="SEJ46081.1"/>
    </source>
</evidence>
<sequence length="60" mass="6253">MKRITIVGQPGGGKSILARLIGVRPGLPGHVLRSPRAVRAFLASLDSAGDCRQKPGHDPA</sequence>
<dbReference type="RefSeq" id="WP_074836493.1">
    <property type="nucleotide sequence ID" value="NZ_CATLQZ010000002.1"/>
</dbReference>
<name>A0A975W9X9_9RHOB</name>
<keyword evidence="2" id="KW-1185">Reference proteome</keyword>
<dbReference type="GeneID" id="80818314"/>
<gene>
    <name evidence="1" type="ORF">SAMN04487940_10657</name>
</gene>
<reference evidence="1 2" key="1">
    <citation type="submission" date="2016-10" db="EMBL/GenBank/DDBJ databases">
        <authorList>
            <person name="Varghese N."/>
            <person name="Submissions S."/>
        </authorList>
    </citation>
    <scope>NUCLEOTIDE SEQUENCE [LARGE SCALE GENOMIC DNA]</scope>
    <source>
        <strain evidence="1 2">FF3</strain>
    </source>
</reference>
<dbReference type="AlphaFoldDB" id="A0A975W9X9"/>
<dbReference type="EMBL" id="FNYY01000006">
    <property type="protein sequence ID" value="SEJ46081.1"/>
    <property type="molecule type" value="Genomic_DNA"/>
</dbReference>